<accession>A0ACB9C5S2</accession>
<organism evidence="1 2">
    <name type="scientific">Arctium lappa</name>
    <name type="common">Greater burdock</name>
    <name type="synonym">Lappa major</name>
    <dbReference type="NCBI Taxonomy" id="4217"/>
    <lineage>
        <taxon>Eukaryota</taxon>
        <taxon>Viridiplantae</taxon>
        <taxon>Streptophyta</taxon>
        <taxon>Embryophyta</taxon>
        <taxon>Tracheophyta</taxon>
        <taxon>Spermatophyta</taxon>
        <taxon>Magnoliopsida</taxon>
        <taxon>eudicotyledons</taxon>
        <taxon>Gunneridae</taxon>
        <taxon>Pentapetalae</taxon>
        <taxon>asterids</taxon>
        <taxon>campanulids</taxon>
        <taxon>Asterales</taxon>
        <taxon>Asteraceae</taxon>
        <taxon>Carduoideae</taxon>
        <taxon>Cardueae</taxon>
        <taxon>Arctiinae</taxon>
        <taxon>Arctium</taxon>
    </lineage>
</organism>
<reference evidence="1 2" key="2">
    <citation type="journal article" date="2022" name="Mol. Ecol. Resour.">
        <title>The genomes of chicory, endive, great burdock and yacon provide insights into Asteraceae paleo-polyploidization history and plant inulin production.</title>
        <authorList>
            <person name="Fan W."/>
            <person name="Wang S."/>
            <person name="Wang H."/>
            <person name="Wang A."/>
            <person name="Jiang F."/>
            <person name="Liu H."/>
            <person name="Zhao H."/>
            <person name="Xu D."/>
            <person name="Zhang Y."/>
        </authorList>
    </citation>
    <scope>NUCLEOTIDE SEQUENCE [LARGE SCALE GENOMIC DNA]</scope>
    <source>
        <strain evidence="2">cv. Niubang</strain>
    </source>
</reference>
<evidence type="ECO:0000313" key="2">
    <source>
        <dbReference type="Proteomes" id="UP001055879"/>
    </source>
</evidence>
<sequence length="83" mass="9353">MELWRFAGGGTRIGLDLSVRTTEHGCGRRLHYPRTVEVRLKLRRLKVSLDDGGAIEASKLRMILLVVGCVRCIEQKDEGMTDI</sequence>
<dbReference type="Proteomes" id="UP001055879">
    <property type="component" value="Linkage Group LG05"/>
</dbReference>
<reference evidence="2" key="1">
    <citation type="journal article" date="2022" name="Mol. Ecol. Resour.">
        <title>The genomes of chicory, endive, great burdock and yacon provide insights into Asteraceae palaeo-polyploidization history and plant inulin production.</title>
        <authorList>
            <person name="Fan W."/>
            <person name="Wang S."/>
            <person name="Wang H."/>
            <person name="Wang A."/>
            <person name="Jiang F."/>
            <person name="Liu H."/>
            <person name="Zhao H."/>
            <person name="Xu D."/>
            <person name="Zhang Y."/>
        </authorList>
    </citation>
    <scope>NUCLEOTIDE SEQUENCE [LARGE SCALE GENOMIC DNA]</scope>
    <source>
        <strain evidence="2">cv. Niubang</strain>
    </source>
</reference>
<gene>
    <name evidence="1" type="ORF">L6452_18241</name>
</gene>
<proteinExistence type="predicted"/>
<evidence type="ECO:0000313" key="1">
    <source>
        <dbReference type="EMBL" id="KAI3729580.1"/>
    </source>
</evidence>
<protein>
    <submittedName>
        <fullName evidence="1">Uncharacterized protein</fullName>
    </submittedName>
</protein>
<keyword evidence="2" id="KW-1185">Reference proteome</keyword>
<name>A0ACB9C5S2_ARCLA</name>
<comment type="caution">
    <text evidence="1">The sequence shown here is derived from an EMBL/GenBank/DDBJ whole genome shotgun (WGS) entry which is preliminary data.</text>
</comment>
<dbReference type="EMBL" id="CM042051">
    <property type="protein sequence ID" value="KAI3729580.1"/>
    <property type="molecule type" value="Genomic_DNA"/>
</dbReference>